<name>A0A1E1L8M2_9HELO</name>
<reference evidence="14" key="1">
    <citation type="submission" date="2016-03" db="EMBL/GenBank/DDBJ databases">
        <authorList>
            <person name="Ploux O."/>
        </authorList>
    </citation>
    <scope>NUCLEOTIDE SEQUENCE [LARGE SCALE GENOMIC DNA]</scope>
    <source>
        <strain evidence="14">UK7</strain>
    </source>
</reference>
<dbReference type="FunCoup" id="A0A1E1L8M2">
    <property type="interactions" value="391"/>
</dbReference>
<dbReference type="GO" id="GO:0003785">
    <property type="term" value="F:actin monomer binding"/>
    <property type="evidence" value="ECO:0007669"/>
    <property type="project" value="TreeGrafter"/>
</dbReference>
<dbReference type="Pfam" id="PF00241">
    <property type="entry name" value="Cofilin_ADF"/>
    <property type="match status" value="2"/>
</dbReference>
<dbReference type="GO" id="GO:0051015">
    <property type="term" value="F:actin filament binding"/>
    <property type="evidence" value="ECO:0007669"/>
    <property type="project" value="TreeGrafter"/>
</dbReference>
<evidence type="ECO:0000256" key="9">
    <source>
        <dbReference type="ARBA" id="ARBA00056419"/>
    </source>
</evidence>
<feature type="domain" description="ADF-H" evidence="12">
    <location>
        <begin position="192"/>
        <end position="328"/>
    </location>
</feature>
<dbReference type="InParanoid" id="A0A1E1L8M2"/>
<dbReference type="Gene3D" id="3.40.20.10">
    <property type="entry name" value="Severin"/>
    <property type="match status" value="2"/>
</dbReference>
<sequence length="346" mass="38021">MRELAFELHFLFRLHLGLPVESPSQDLHTAFQTLVSSEDQRGLICTITKESLTPLTVLSPASDSFSDDLSLLAPHLDPKVALYIILRRYASSETAPFVAITYVPDSAPVRQKMLFASTRLTLVRELGIERFRETIFATTKEELTPQGFVKHDKHVGLAAPLTEEEQSLGEVKRKEAEEGRGMNERKSHVSSGVSMPISDEAVQALKGLASESGNNLVQLKINIPTETMELASSTSTDISALSATISATEPRYSFYRYTHTHNGSSSSPILFIYTCPSGSKIKERMLYAASSRSAVSVAEAEAGLTIDKKIEAGSPEDISEESINGDLHPKVEVKKAFERPKRPGRK</sequence>
<feature type="domain" description="ADF-H" evidence="12">
    <location>
        <begin position="17"/>
        <end position="153"/>
    </location>
</feature>
<evidence type="ECO:0000256" key="11">
    <source>
        <dbReference type="SAM" id="MobiDB-lite"/>
    </source>
</evidence>
<dbReference type="GO" id="GO:0051016">
    <property type="term" value="P:barbed-end actin filament capping"/>
    <property type="evidence" value="ECO:0007669"/>
    <property type="project" value="TreeGrafter"/>
</dbReference>
<dbReference type="PANTHER" id="PTHR13759:SF1">
    <property type="entry name" value="TWINFILIN"/>
    <property type="match status" value="1"/>
</dbReference>
<evidence type="ECO:0000313" key="14">
    <source>
        <dbReference type="Proteomes" id="UP000178129"/>
    </source>
</evidence>
<gene>
    <name evidence="13" type="ORF">RCO7_07159</name>
</gene>
<evidence type="ECO:0000256" key="3">
    <source>
        <dbReference type="ARBA" id="ARBA00009557"/>
    </source>
</evidence>
<accession>A0A1E1L8M2</accession>
<keyword evidence="4" id="KW-0963">Cytoplasm</keyword>
<keyword evidence="7" id="KW-0206">Cytoskeleton</keyword>
<dbReference type="GO" id="GO:0005938">
    <property type="term" value="C:cell cortex"/>
    <property type="evidence" value="ECO:0007669"/>
    <property type="project" value="UniProtKB-SubCell"/>
</dbReference>
<dbReference type="SMART" id="SM00102">
    <property type="entry name" value="ADF"/>
    <property type="match status" value="2"/>
</dbReference>
<dbReference type="Proteomes" id="UP000178129">
    <property type="component" value="Unassembled WGS sequence"/>
</dbReference>
<feature type="region of interest" description="Disordered" evidence="11">
    <location>
        <begin position="164"/>
        <end position="192"/>
    </location>
</feature>
<dbReference type="GO" id="GO:0005884">
    <property type="term" value="C:actin filament"/>
    <property type="evidence" value="ECO:0007669"/>
    <property type="project" value="TreeGrafter"/>
</dbReference>
<dbReference type="InterPro" id="IPR002108">
    <property type="entry name" value="ADF-H"/>
</dbReference>
<evidence type="ECO:0000256" key="8">
    <source>
        <dbReference type="ARBA" id="ARBA00038532"/>
    </source>
</evidence>
<keyword evidence="5" id="KW-0677">Repeat</keyword>
<keyword evidence="6" id="KW-0009">Actin-binding</keyword>
<dbReference type="EMBL" id="FJUW01000040">
    <property type="protein sequence ID" value="CZT06903.1"/>
    <property type="molecule type" value="Genomic_DNA"/>
</dbReference>
<evidence type="ECO:0000259" key="12">
    <source>
        <dbReference type="PROSITE" id="PS51263"/>
    </source>
</evidence>
<evidence type="ECO:0000256" key="2">
    <source>
        <dbReference type="ARBA" id="ARBA00004544"/>
    </source>
</evidence>
<comment type="subcellular location">
    <subcellularLocation>
        <location evidence="2">Cytoplasm</location>
        <location evidence="2">Cell cortex</location>
    </subcellularLocation>
    <subcellularLocation>
        <location evidence="1">Cytoplasm</location>
        <location evidence="1">Cytoskeleton</location>
    </subcellularLocation>
</comment>
<evidence type="ECO:0000256" key="4">
    <source>
        <dbReference type="ARBA" id="ARBA00022490"/>
    </source>
</evidence>
<feature type="compositionally biased region" description="Basic and acidic residues" evidence="11">
    <location>
        <begin position="170"/>
        <end position="187"/>
    </location>
</feature>
<dbReference type="FunFam" id="3.40.20.10:FF:000042">
    <property type="entry name" value="Actin depolymerizing protein"/>
    <property type="match status" value="1"/>
</dbReference>
<comment type="function">
    <text evidence="9">Actin-binding protein involved in motile and morphological processes. Inhibits actin polymerization, likely by sequestering G-actin.</text>
</comment>
<dbReference type="PANTHER" id="PTHR13759">
    <property type="entry name" value="TWINFILIN"/>
    <property type="match status" value="1"/>
</dbReference>
<proteinExistence type="inferred from homology"/>
<dbReference type="AlphaFoldDB" id="A0A1E1L8M2"/>
<comment type="subunit">
    <text evidence="8">Interacts with G-actin; ADP-actin form.</text>
</comment>
<protein>
    <recommendedName>
        <fullName evidence="10">Twinfilin</fullName>
    </recommendedName>
</protein>
<feature type="region of interest" description="Disordered" evidence="11">
    <location>
        <begin position="310"/>
        <end position="346"/>
    </location>
</feature>
<dbReference type="STRING" id="914237.A0A1E1L8M2"/>
<evidence type="ECO:0000256" key="10">
    <source>
        <dbReference type="ARBA" id="ARBA00069496"/>
    </source>
</evidence>
<evidence type="ECO:0000256" key="6">
    <source>
        <dbReference type="ARBA" id="ARBA00023203"/>
    </source>
</evidence>
<organism evidence="13 14">
    <name type="scientific">Rhynchosporium graminicola</name>
    <dbReference type="NCBI Taxonomy" id="2792576"/>
    <lineage>
        <taxon>Eukaryota</taxon>
        <taxon>Fungi</taxon>
        <taxon>Dikarya</taxon>
        <taxon>Ascomycota</taxon>
        <taxon>Pezizomycotina</taxon>
        <taxon>Leotiomycetes</taxon>
        <taxon>Helotiales</taxon>
        <taxon>Ploettnerulaceae</taxon>
        <taxon>Rhynchosporium</taxon>
    </lineage>
</organism>
<comment type="similarity">
    <text evidence="3">Belongs to the actin-binding proteins ADF family. Twinfilin subfamily.</text>
</comment>
<evidence type="ECO:0000256" key="7">
    <source>
        <dbReference type="ARBA" id="ARBA00023212"/>
    </source>
</evidence>
<dbReference type="CDD" id="cd11285">
    <property type="entry name" value="ADF_Twf-N_like"/>
    <property type="match status" value="1"/>
</dbReference>
<dbReference type="GO" id="GO:0030042">
    <property type="term" value="P:actin filament depolymerization"/>
    <property type="evidence" value="ECO:0007669"/>
    <property type="project" value="TreeGrafter"/>
</dbReference>
<dbReference type="InterPro" id="IPR028458">
    <property type="entry name" value="Twinfilin"/>
</dbReference>
<dbReference type="CDD" id="cd11284">
    <property type="entry name" value="ADF_Twf-C_like"/>
    <property type="match status" value="1"/>
</dbReference>
<feature type="compositionally biased region" description="Basic and acidic residues" evidence="11">
    <location>
        <begin position="327"/>
        <end position="346"/>
    </location>
</feature>
<evidence type="ECO:0000313" key="13">
    <source>
        <dbReference type="EMBL" id="CZT06903.1"/>
    </source>
</evidence>
<dbReference type="PROSITE" id="PS51263">
    <property type="entry name" value="ADF_H"/>
    <property type="match status" value="2"/>
</dbReference>
<evidence type="ECO:0000256" key="5">
    <source>
        <dbReference type="ARBA" id="ARBA00022737"/>
    </source>
</evidence>
<comment type="caution">
    <text evidence="13">The sequence shown here is derived from an EMBL/GenBank/DDBJ whole genome shotgun (WGS) entry which is preliminary data.</text>
</comment>
<dbReference type="SUPFAM" id="SSF55753">
    <property type="entry name" value="Actin depolymerizing proteins"/>
    <property type="match status" value="2"/>
</dbReference>
<evidence type="ECO:0000256" key="1">
    <source>
        <dbReference type="ARBA" id="ARBA00004245"/>
    </source>
</evidence>
<dbReference type="InterPro" id="IPR029006">
    <property type="entry name" value="ADF-H/Gelsolin-like_dom_sf"/>
</dbReference>
<keyword evidence="14" id="KW-1185">Reference proteome</keyword>
<dbReference type="FunFam" id="3.40.20.10:FF:000007">
    <property type="entry name" value="Twinfilin-1 isoform 1"/>
    <property type="match status" value="1"/>
</dbReference>